<accession>A0A225E7I4</accession>
<evidence type="ECO:0000256" key="1">
    <source>
        <dbReference type="SAM" id="MobiDB-lite"/>
    </source>
</evidence>
<name>A0A225E7I4_9BACT</name>
<evidence type="ECO:0000313" key="3">
    <source>
        <dbReference type="Proteomes" id="UP000214646"/>
    </source>
</evidence>
<dbReference type="AlphaFoldDB" id="A0A225E7I4"/>
<feature type="region of interest" description="Disordered" evidence="1">
    <location>
        <begin position="1"/>
        <end position="29"/>
    </location>
</feature>
<keyword evidence="3" id="KW-1185">Reference proteome</keyword>
<dbReference type="RefSeq" id="WP_088253198.1">
    <property type="nucleotide sequence ID" value="NZ_NIDE01000002.1"/>
</dbReference>
<dbReference type="OrthoDB" id="288365at2"/>
<dbReference type="EMBL" id="NIDE01000002">
    <property type="protein sequence ID" value="OWK45469.1"/>
    <property type="molecule type" value="Genomic_DNA"/>
</dbReference>
<proteinExistence type="predicted"/>
<evidence type="ECO:0000313" key="2">
    <source>
        <dbReference type="EMBL" id="OWK45469.1"/>
    </source>
</evidence>
<protein>
    <submittedName>
        <fullName evidence="2">Uncharacterized protein</fullName>
    </submittedName>
</protein>
<organism evidence="2 3">
    <name type="scientific">Fimbriiglobus ruber</name>
    <dbReference type="NCBI Taxonomy" id="1908690"/>
    <lineage>
        <taxon>Bacteria</taxon>
        <taxon>Pseudomonadati</taxon>
        <taxon>Planctomycetota</taxon>
        <taxon>Planctomycetia</taxon>
        <taxon>Gemmatales</taxon>
        <taxon>Gemmataceae</taxon>
        <taxon>Fimbriiglobus</taxon>
    </lineage>
</organism>
<gene>
    <name evidence="2" type="ORF">FRUB_01800</name>
</gene>
<comment type="caution">
    <text evidence="2">The sequence shown here is derived from an EMBL/GenBank/DDBJ whole genome shotgun (WGS) entry which is preliminary data.</text>
</comment>
<feature type="compositionally biased region" description="Basic and acidic residues" evidence="1">
    <location>
        <begin position="7"/>
        <end position="29"/>
    </location>
</feature>
<sequence>MTATDDSSDRLADEARRGQETFDRHVKPKLRPEDDGKFVAVDIQSGSYEIDSDDYQATGRLMKRIPGARIWLLRAGQPTTYRIVRLGIEGTA</sequence>
<dbReference type="Proteomes" id="UP000214646">
    <property type="component" value="Unassembled WGS sequence"/>
</dbReference>
<reference evidence="3" key="1">
    <citation type="submission" date="2017-06" db="EMBL/GenBank/DDBJ databases">
        <title>Genome analysis of Fimbriiglobus ruber SP5, the first member of the order Planctomycetales with confirmed chitinolytic capability.</title>
        <authorList>
            <person name="Ravin N.V."/>
            <person name="Rakitin A.L."/>
            <person name="Ivanova A.A."/>
            <person name="Beletsky A.V."/>
            <person name="Kulichevskaya I.S."/>
            <person name="Mardanov A.V."/>
            <person name="Dedysh S.N."/>
        </authorList>
    </citation>
    <scope>NUCLEOTIDE SEQUENCE [LARGE SCALE GENOMIC DNA]</scope>
    <source>
        <strain evidence="3">SP5</strain>
    </source>
</reference>